<accession>A0A8H9L426</accession>
<dbReference type="AlphaFoldDB" id="A0A8H9L426"/>
<comment type="caution">
    <text evidence="2">The sequence shown here is derived from an EMBL/GenBank/DDBJ whole genome shotgun (WGS) entry which is preliminary data.</text>
</comment>
<reference evidence="2" key="1">
    <citation type="journal article" date="2014" name="Int. J. Syst. Evol. Microbiol.">
        <title>Complete genome sequence of Corynebacterium casei LMG S-19264T (=DSM 44701T), isolated from a smear-ripened cheese.</title>
        <authorList>
            <consortium name="US DOE Joint Genome Institute (JGI-PGF)"/>
            <person name="Walter F."/>
            <person name="Albersmeier A."/>
            <person name="Kalinowski J."/>
            <person name="Ruckert C."/>
        </authorList>
    </citation>
    <scope>NUCLEOTIDE SEQUENCE</scope>
    <source>
        <strain evidence="2">JCM 3051</strain>
    </source>
</reference>
<protein>
    <submittedName>
        <fullName evidence="2">Uncharacterized protein</fullName>
    </submittedName>
</protein>
<feature type="transmembrane region" description="Helical" evidence="1">
    <location>
        <begin position="142"/>
        <end position="165"/>
    </location>
</feature>
<evidence type="ECO:0000256" key="1">
    <source>
        <dbReference type="SAM" id="Phobius"/>
    </source>
</evidence>
<keyword evidence="3" id="KW-1185">Reference proteome</keyword>
<feature type="transmembrane region" description="Helical" evidence="1">
    <location>
        <begin position="71"/>
        <end position="95"/>
    </location>
</feature>
<keyword evidence="1" id="KW-1133">Transmembrane helix</keyword>
<evidence type="ECO:0000313" key="3">
    <source>
        <dbReference type="Proteomes" id="UP000655589"/>
    </source>
</evidence>
<name>A0A8H9L426_9MICO</name>
<dbReference type="RefSeq" id="WP_171106337.1">
    <property type="nucleotide sequence ID" value="NZ_BMPT01000006.1"/>
</dbReference>
<dbReference type="EMBL" id="BMPT01000006">
    <property type="protein sequence ID" value="GGM23501.1"/>
    <property type="molecule type" value="Genomic_DNA"/>
</dbReference>
<feature type="transmembrane region" description="Helical" evidence="1">
    <location>
        <begin position="177"/>
        <end position="202"/>
    </location>
</feature>
<feature type="transmembrane region" description="Helical" evidence="1">
    <location>
        <begin position="38"/>
        <end position="59"/>
    </location>
</feature>
<feature type="transmembrane region" description="Helical" evidence="1">
    <location>
        <begin position="6"/>
        <end position="26"/>
    </location>
</feature>
<proteinExistence type="predicted"/>
<keyword evidence="1" id="KW-0472">Membrane</keyword>
<gene>
    <name evidence="2" type="ORF">GCM10010102_19030</name>
</gene>
<sequence>MQYVSDHALAATATALLALAWFGWTVRHAGPWTRLAPVVGVVLSAVVVAAGVVVAVGAWPDGSVVTGAVVSIYAAALVVHAGLTRLCTGLLASTYRRAVAAAKDENKASVTTGKRWVQLIPTTVSLSTALQVGVIANTLDVPLLYVGGAAGVAVALLAWPLGALLRTVVPGRRHRPTVALVHPLTGLLTGATLVLTAVVTLLPPP</sequence>
<keyword evidence="1" id="KW-0812">Transmembrane</keyword>
<organism evidence="2 3">
    <name type="scientific">Promicromonospora citrea</name>
    <dbReference type="NCBI Taxonomy" id="43677"/>
    <lineage>
        <taxon>Bacteria</taxon>
        <taxon>Bacillati</taxon>
        <taxon>Actinomycetota</taxon>
        <taxon>Actinomycetes</taxon>
        <taxon>Micrococcales</taxon>
        <taxon>Promicromonosporaceae</taxon>
        <taxon>Promicromonospora</taxon>
    </lineage>
</organism>
<dbReference type="Proteomes" id="UP000655589">
    <property type="component" value="Unassembled WGS sequence"/>
</dbReference>
<evidence type="ECO:0000313" key="2">
    <source>
        <dbReference type="EMBL" id="GGM23501.1"/>
    </source>
</evidence>
<reference evidence="2" key="2">
    <citation type="submission" date="2020-09" db="EMBL/GenBank/DDBJ databases">
        <authorList>
            <person name="Sun Q."/>
            <person name="Ohkuma M."/>
        </authorList>
    </citation>
    <scope>NUCLEOTIDE SEQUENCE</scope>
    <source>
        <strain evidence="2">JCM 3051</strain>
    </source>
</reference>